<dbReference type="InParanoid" id="T0S7V7"/>
<feature type="compositionally biased region" description="Basic residues" evidence="1">
    <location>
        <begin position="371"/>
        <end position="401"/>
    </location>
</feature>
<proteinExistence type="predicted"/>
<gene>
    <name evidence="2" type="ORF">SDRG_01233</name>
</gene>
<feature type="compositionally biased region" description="Low complexity" evidence="1">
    <location>
        <begin position="13"/>
        <end position="33"/>
    </location>
</feature>
<feature type="region of interest" description="Disordered" evidence="1">
    <location>
        <begin position="218"/>
        <end position="250"/>
    </location>
</feature>
<feature type="region of interest" description="Disordered" evidence="1">
    <location>
        <begin position="157"/>
        <end position="182"/>
    </location>
</feature>
<feature type="region of interest" description="Disordered" evidence="1">
    <location>
        <begin position="359"/>
        <end position="401"/>
    </location>
</feature>
<feature type="region of interest" description="Disordered" evidence="1">
    <location>
        <begin position="112"/>
        <end position="133"/>
    </location>
</feature>
<feature type="compositionally biased region" description="Low complexity" evidence="1">
    <location>
        <begin position="233"/>
        <end position="242"/>
    </location>
</feature>
<dbReference type="EMBL" id="JH767134">
    <property type="protein sequence ID" value="EQC41258.1"/>
    <property type="molecule type" value="Genomic_DNA"/>
</dbReference>
<dbReference type="InterPro" id="IPR019340">
    <property type="entry name" value="Histone_AcTrfase_su3"/>
</dbReference>
<evidence type="ECO:0000313" key="2">
    <source>
        <dbReference type="EMBL" id="EQC41258.1"/>
    </source>
</evidence>
<dbReference type="GeneID" id="19941960"/>
<keyword evidence="3" id="KW-1185">Reference proteome</keyword>
<protein>
    <submittedName>
        <fullName evidence="2">Uncharacterized protein</fullName>
    </submittedName>
</protein>
<feature type="region of interest" description="Disordered" evidence="1">
    <location>
        <begin position="1"/>
        <end position="33"/>
    </location>
</feature>
<feature type="compositionally biased region" description="Basic residues" evidence="1">
    <location>
        <begin position="114"/>
        <end position="130"/>
    </location>
</feature>
<dbReference type="OrthoDB" id="79814at2759"/>
<organism evidence="2 3">
    <name type="scientific">Saprolegnia diclina (strain VS20)</name>
    <dbReference type="NCBI Taxonomy" id="1156394"/>
    <lineage>
        <taxon>Eukaryota</taxon>
        <taxon>Sar</taxon>
        <taxon>Stramenopiles</taxon>
        <taxon>Oomycota</taxon>
        <taxon>Saprolegniomycetes</taxon>
        <taxon>Saprolegniales</taxon>
        <taxon>Saprolegniaceae</taxon>
        <taxon>Saprolegnia</taxon>
    </lineage>
</organism>
<dbReference type="OMA" id="CTTIGLW"/>
<dbReference type="eggNOG" id="ENOG502SBPB">
    <property type="taxonomic scope" value="Eukaryota"/>
</dbReference>
<name>T0S7V7_SAPDV</name>
<dbReference type="VEuPathDB" id="FungiDB:SDRG_01233"/>
<dbReference type="RefSeq" id="XP_008604972.1">
    <property type="nucleotide sequence ID" value="XM_008606750.1"/>
</dbReference>
<evidence type="ECO:0000256" key="1">
    <source>
        <dbReference type="SAM" id="MobiDB-lite"/>
    </source>
</evidence>
<dbReference type="AlphaFoldDB" id="T0S7V7"/>
<reference evidence="2 3" key="1">
    <citation type="submission" date="2012-04" db="EMBL/GenBank/DDBJ databases">
        <title>The Genome Sequence of Saprolegnia declina VS20.</title>
        <authorList>
            <consortium name="The Broad Institute Genome Sequencing Platform"/>
            <person name="Russ C."/>
            <person name="Nusbaum C."/>
            <person name="Tyler B."/>
            <person name="van West P."/>
            <person name="Dieguez-Uribeondo J."/>
            <person name="de Bruijn I."/>
            <person name="Tripathy S."/>
            <person name="Jiang R."/>
            <person name="Young S.K."/>
            <person name="Zeng Q."/>
            <person name="Gargeya S."/>
            <person name="Fitzgerald M."/>
            <person name="Haas B."/>
            <person name="Abouelleil A."/>
            <person name="Alvarado L."/>
            <person name="Arachchi H.M."/>
            <person name="Berlin A."/>
            <person name="Chapman S.B."/>
            <person name="Goldberg J."/>
            <person name="Griggs A."/>
            <person name="Gujja S."/>
            <person name="Hansen M."/>
            <person name="Howarth C."/>
            <person name="Imamovic A."/>
            <person name="Larimer J."/>
            <person name="McCowen C."/>
            <person name="Montmayeur A."/>
            <person name="Murphy C."/>
            <person name="Neiman D."/>
            <person name="Pearson M."/>
            <person name="Priest M."/>
            <person name="Roberts A."/>
            <person name="Saif S."/>
            <person name="Shea T."/>
            <person name="Sisk P."/>
            <person name="Sykes S."/>
            <person name="Wortman J."/>
            <person name="Nusbaum C."/>
            <person name="Birren B."/>
        </authorList>
    </citation>
    <scope>NUCLEOTIDE SEQUENCE [LARGE SCALE GENOMIC DNA]</scope>
    <source>
        <strain evidence="2 3">VS20</strain>
    </source>
</reference>
<evidence type="ECO:0000313" key="3">
    <source>
        <dbReference type="Proteomes" id="UP000030762"/>
    </source>
</evidence>
<sequence length="401" mass="44141">MVHASVFAEPPLGVRRTADAAAPAGAKRPDDAAAPGQLWVEHVHFPTIKKTTSTPESFRGMKRQTSSRVLQELRSANRVVQDQLDDFRRKLLELDQWIAHGVTETVLETPSAVHAKRKTKRSHKRSHHAGHVTSEPIVSAPALAATAAVAAIPCKQPRTEGDGVIPPPPSDPNLGDTQAAPDDAPCTTTGCWQFLHDFGFFKHLSSLEVDRALEIEHPRVSSPLEPATDSDDGSTSSLASSDRPVLLDKLSPPTDCLTSRLLGALVEEGEHDEASDVDCKPLETPASFHVDVDEANVFLRKELEAIGVLDADDDAAVARDDDEVSVELRKCEQELARHLLATNQRKSALYRVLQARAETNTSAEDHATLKQYHKLQRKRQDAKRKRKQSGKKHHKQQKRQV</sequence>
<dbReference type="Proteomes" id="UP000030762">
    <property type="component" value="Unassembled WGS sequence"/>
</dbReference>
<dbReference type="Pfam" id="PF10198">
    <property type="entry name" value="Ada3"/>
    <property type="match status" value="1"/>
</dbReference>
<accession>T0S7V7</accession>